<evidence type="ECO:0000256" key="3">
    <source>
        <dbReference type="ARBA" id="ARBA00022691"/>
    </source>
</evidence>
<comment type="cofactor">
    <cofactor evidence="1">
        <name>[4Fe-4S] cluster</name>
        <dbReference type="ChEBI" id="CHEBI:49883"/>
    </cofactor>
</comment>
<reference evidence="8 9" key="1">
    <citation type="submission" date="2021-03" db="EMBL/GenBank/DDBJ databases">
        <title>Genomic Encyclopedia of Type Strains, Phase IV (KMG-IV): sequencing the most valuable type-strain genomes for metagenomic binning, comparative biology and taxonomic classification.</title>
        <authorList>
            <person name="Goeker M."/>
        </authorList>
    </citation>
    <scope>NUCLEOTIDE SEQUENCE [LARGE SCALE GENOMIC DNA]</scope>
    <source>
        <strain evidence="8 9">DSM 27563</strain>
    </source>
</reference>
<keyword evidence="9" id="KW-1185">Reference proteome</keyword>
<keyword evidence="5" id="KW-0408">Iron</keyword>
<evidence type="ECO:0000256" key="5">
    <source>
        <dbReference type="ARBA" id="ARBA00023004"/>
    </source>
</evidence>
<keyword evidence="2" id="KW-0004">4Fe-4S</keyword>
<evidence type="ECO:0000256" key="6">
    <source>
        <dbReference type="ARBA" id="ARBA00023014"/>
    </source>
</evidence>
<organism evidence="8 9">
    <name type="scientific">Peptoniphilus stercorisuis</name>
    <dbReference type="NCBI Taxonomy" id="1436965"/>
    <lineage>
        <taxon>Bacteria</taxon>
        <taxon>Bacillati</taxon>
        <taxon>Bacillota</taxon>
        <taxon>Tissierellia</taxon>
        <taxon>Tissierellales</taxon>
        <taxon>Peptoniphilaceae</taxon>
        <taxon>Peptoniphilus</taxon>
    </lineage>
</organism>
<evidence type="ECO:0000256" key="4">
    <source>
        <dbReference type="ARBA" id="ARBA00022723"/>
    </source>
</evidence>
<dbReference type="InterPro" id="IPR007197">
    <property type="entry name" value="rSAM"/>
</dbReference>
<evidence type="ECO:0000313" key="9">
    <source>
        <dbReference type="Proteomes" id="UP001519306"/>
    </source>
</evidence>
<sequence length="348" mass="39739">MSKKNIIPIFVPHYGCPNDCVFCNQNKITGFSTDTTEEIVEDRIEEYLSYFKDKTNTEVAFYGGSFTAIEIETQSKLLNVAKKYKDMGLVKEIRLSTRPDCIDAEILNNLKKYKVDTIELGVQSLDNGVLLLSNRGHNSSCVYKSAELIKEYGFKLGLQQMLGLPGDNLEKALYTADEFIKLNPDCLRIYPTLVIKDTKLEFDYQSGEYDALSISEAVYQSKEILKKYIKNNINVIRVGLQPTEDIQLGASVVTGPFHPAFRQLVESEIIKDVILEYFENKKIKDELLIKSSGKNISNIVGQNSKQKKILMEKLNIKKLKLKQDKLDNETLEFYYNGLNETINIKDYI</sequence>
<dbReference type="SFLD" id="SFLDG01086">
    <property type="entry name" value="elongater_protein-like"/>
    <property type="match status" value="1"/>
</dbReference>
<dbReference type="PANTHER" id="PTHR11135:SF0">
    <property type="entry name" value="ELONGATOR COMPLEX PROTEIN 3"/>
    <property type="match status" value="1"/>
</dbReference>
<dbReference type="SFLD" id="SFLDG01082">
    <property type="entry name" value="B12-binding_domain_containing"/>
    <property type="match status" value="1"/>
</dbReference>
<keyword evidence="6" id="KW-0411">Iron-sulfur</keyword>
<dbReference type="InterPro" id="IPR006638">
    <property type="entry name" value="Elp3/MiaA/NifB-like_rSAM"/>
</dbReference>
<evidence type="ECO:0000313" key="8">
    <source>
        <dbReference type="EMBL" id="MBP2025168.1"/>
    </source>
</evidence>
<dbReference type="SUPFAM" id="SSF102114">
    <property type="entry name" value="Radical SAM enzymes"/>
    <property type="match status" value="1"/>
</dbReference>
<dbReference type="Pfam" id="PF04055">
    <property type="entry name" value="Radical_SAM"/>
    <property type="match status" value="1"/>
</dbReference>
<dbReference type="InterPro" id="IPR023404">
    <property type="entry name" value="rSAM_horseshoe"/>
</dbReference>
<dbReference type="InterPro" id="IPR058240">
    <property type="entry name" value="rSAM_sf"/>
</dbReference>
<dbReference type="InterPro" id="IPR039661">
    <property type="entry name" value="ELP3"/>
</dbReference>
<evidence type="ECO:0000256" key="2">
    <source>
        <dbReference type="ARBA" id="ARBA00022485"/>
    </source>
</evidence>
<dbReference type="InterPro" id="IPR032432">
    <property type="entry name" value="Radical_SAM_C"/>
</dbReference>
<dbReference type="SMART" id="SM00729">
    <property type="entry name" value="Elp3"/>
    <property type="match status" value="1"/>
</dbReference>
<protein>
    <submittedName>
        <fullName evidence="8">Histone acetyltransferase (RNA polymerase elongator complex component)</fullName>
    </submittedName>
</protein>
<gene>
    <name evidence="8" type="ORF">J2Z71_000693</name>
</gene>
<dbReference type="CDD" id="cd01335">
    <property type="entry name" value="Radical_SAM"/>
    <property type="match status" value="1"/>
</dbReference>
<evidence type="ECO:0000259" key="7">
    <source>
        <dbReference type="PROSITE" id="PS51918"/>
    </source>
</evidence>
<feature type="domain" description="Radical SAM core" evidence="7">
    <location>
        <begin position="1"/>
        <end position="231"/>
    </location>
</feature>
<dbReference type="RefSeq" id="WP_210060465.1">
    <property type="nucleotide sequence ID" value="NZ_JAGGLJ010000005.1"/>
</dbReference>
<accession>A0ABS4KBL1</accession>
<name>A0ABS4KBL1_9FIRM</name>
<dbReference type="Proteomes" id="UP001519306">
    <property type="component" value="Unassembled WGS sequence"/>
</dbReference>
<dbReference type="Pfam" id="PF16199">
    <property type="entry name" value="Radical_SAM_C"/>
    <property type="match status" value="1"/>
</dbReference>
<keyword evidence="3" id="KW-0949">S-adenosyl-L-methionine</keyword>
<comment type="caution">
    <text evidence="8">The sequence shown here is derived from an EMBL/GenBank/DDBJ whole genome shotgun (WGS) entry which is preliminary data.</text>
</comment>
<dbReference type="SFLD" id="SFLDS00029">
    <property type="entry name" value="Radical_SAM"/>
    <property type="match status" value="1"/>
</dbReference>
<dbReference type="EMBL" id="JAGGLJ010000005">
    <property type="protein sequence ID" value="MBP2025168.1"/>
    <property type="molecule type" value="Genomic_DNA"/>
</dbReference>
<dbReference type="PANTHER" id="PTHR11135">
    <property type="entry name" value="HISTONE ACETYLTRANSFERASE-RELATED"/>
    <property type="match status" value="1"/>
</dbReference>
<proteinExistence type="predicted"/>
<dbReference type="Gene3D" id="3.80.30.20">
    <property type="entry name" value="tm_1862 like domain"/>
    <property type="match status" value="1"/>
</dbReference>
<evidence type="ECO:0000256" key="1">
    <source>
        <dbReference type="ARBA" id="ARBA00001966"/>
    </source>
</evidence>
<dbReference type="PROSITE" id="PS51918">
    <property type="entry name" value="RADICAL_SAM"/>
    <property type="match status" value="1"/>
</dbReference>
<keyword evidence="4" id="KW-0479">Metal-binding</keyword>